<organism evidence="2">
    <name type="scientific">Arion vulgaris</name>
    <dbReference type="NCBI Taxonomy" id="1028688"/>
    <lineage>
        <taxon>Eukaryota</taxon>
        <taxon>Metazoa</taxon>
        <taxon>Spiralia</taxon>
        <taxon>Lophotrochozoa</taxon>
        <taxon>Mollusca</taxon>
        <taxon>Gastropoda</taxon>
        <taxon>Heterobranchia</taxon>
        <taxon>Euthyneura</taxon>
        <taxon>Panpulmonata</taxon>
        <taxon>Eupulmonata</taxon>
        <taxon>Stylommatophora</taxon>
        <taxon>Helicina</taxon>
        <taxon>Arionoidea</taxon>
        <taxon>Arionidae</taxon>
        <taxon>Arion</taxon>
    </lineage>
</organism>
<sequence length="98" mass="10813">IAQSEHITTENTATETITTTENMINEVGSLSDQVERVQVTPLSLAECELQISTFIQSDKKVNPNEDNIRDAVPGQPCSGDKCCHHHLPMPDKRVTDLP</sequence>
<proteinExistence type="predicted"/>
<dbReference type="AlphaFoldDB" id="A0A0B6XTM4"/>
<gene>
    <name evidence="2" type="primary">ORF827</name>
</gene>
<feature type="non-terminal residue" evidence="2">
    <location>
        <position position="98"/>
    </location>
</feature>
<protein>
    <submittedName>
        <fullName evidence="2">Uncharacterized protein</fullName>
    </submittedName>
</protein>
<feature type="non-terminal residue" evidence="2">
    <location>
        <position position="1"/>
    </location>
</feature>
<evidence type="ECO:0000313" key="2">
    <source>
        <dbReference type="EMBL" id="CEK47229.1"/>
    </source>
</evidence>
<accession>A0A0B6XTM4</accession>
<feature type="compositionally biased region" description="Basic and acidic residues" evidence="1">
    <location>
        <begin position="88"/>
        <end position="98"/>
    </location>
</feature>
<name>A0A0B6XTM4_9EUPU</name>
<reference evidence="2" key="1">
    <citation type="submission" date="2014-12" db="EMBL/GenBank/DDBJ databases">
        <title>Insight into the proteome of Arion vulgaris.</title>
        <authorList>
            <person name="Aradska J."/>
            <person name="Bulat T."/>
            <person name="Smidak R."/>
            <person name="Sarate P."/>
            <person name="Gangsoo J."/>
            <person name="Sialana F."/>
            <person name="Bilban M."/>
            <person name="Lubec G."/>
        </authorList>
    </citation>
    <scope>NUCLEOTIDE SEQUENCE</scope>
    <source>
        <tissue evidence="2">Skin</tissue>
    </source>
</reference>
<dbReference type="EMBL" id="HACG01000364">
    <property type="protein sequence ID" value="CEK47229.1"/>
    <property type="molecule type" value="Transcribed_RNA"/>
</dbReference>
<feature type="region of interest" description="Disordered" evidence="1">
    <location>
        <begin position="79"/>
        <end position="98"/>
    </location>
</feature>
<evidence type="ECO:0000256" key="1">
    <source>
        <dbReference type="SAM" id="MobiDB-lite"/>
    </source>
</evidence>